<feature type="region of interest" description="Disordered" evidence="1">
    <location>
        <begin position="702"/>
        <end position="741"/>
    </location>
</feature>
<feature type="compositionally biased region" description="Acidic residues" evidence="1">
    <location>
        <begin position="1076"/>
        <end position="1098"/>
    </location>
</feature>
<dbReference type="AlphaFoldDB" id="A0A7S4QJC6"/>
<sequence length="1114" mass="119862">MTDVSMMESPQTTTRQATLVDETTSAMALQERSSPSSPLPTENIMQGTEAEKEEGANILRCIASYLSLSDVESLSGGDGLGNRSEHGNNTFGSSLHSIDEWNHASNNGCSNGDSSHPTQKAIEVSSMAHLHSRESMNPCQTTSSSPSTSEVTNGSYAPDADAAAGGGVVVDGRRGTPDNGEESRRSSLYGTSQDRGSWSISGWVNSDESGDNSITPTMPGLVALSPQDEGDDDNHSHGDMASQKEVAMLTSEQATKRQKEEQSIIVFDSSDEEDDEDEEAEERERQIMAQHRRVVQVRLAAAVFAHPQSVRSYCLDAHNAAVRIKEGKGEKHDWRRYEKNSSTCTKPPSPSTALHGHFEFGGLETVEEDERSQKQCQRHQRYLPDHRTIRRNEYRRHRQPKHMRIVRLLAAEVLRNVPLSVLLDLSSVTFGTSIDVSVAAGTVLTRSIHSIISALCTIVNDIWSFVSSFNPLGLLEAMMNQSRSAVGKTGEVLATGLQSAAAGVGSAGNAAIHHFSRNGVVGSAAAAVVHGMSASVGGAGSTIVVSSMSGGMVSGGGTISQMQQQTHQQLGSASLFLTKMGLRRNNSITNVSVNDKVFRRLNRMDHASRVISYSEREGEVLTQHAKKRVQRMMHYHVSLRPFVATVTAPRKKKQHLRQTQRAHSFRNHDFPTNNDREFGTAPYHSALDLCDNGDSLENENVLSHALPCPSPSTEASTTDPSPTDSPFMCTPKSFPPTPSSRSVVMERGSRFAENVVFLARDRLRVEEALYSSNAQTRAMAMALKQGSRLAVFNASDAAGGIALTCGQHCATKVGNFLYCSTRSMIPILRNCYVYFEMSVFSTPMVGNSMMLPHASVATLSIGLSTLEMPLNTLVGAWKGSVGLCTTGQILTAGQWCSPLNQQLSSYGNNCTVGCLVCLDDLSAFETWDGEMVTAIATFNVNGNVVMPPGCATQMGGGGVQQEPLGGGFGMSSSATSLFQTPGVGRISHSSNSQSVLHHGQTDETGVMHSPYAPSTLPLLVPREEELFPTLTLHSPGTEVMCRFSAGDVLARSRASIGAPSGVTIYGVDGSVLLEEDEDEIYPSDIDDQGGEDGIDDSLESFTVGDLEDENDEAF</sequence>
<accession>A0A7S4QJC6</accession>
<evidence type="ECO:0000256" key="1">
    <source>
        <dbReference type="SAM" id="MobiDB-lite"/>
    </source>
</evidence>
<feature type="region of interest" description="Disordered" evidence="1">
    <location>
        <begin position="1076"/>
        <end position="1114"/>
    </location>
</feature>
<protein>
    <submittedName>
        <fullName evidence="2">Uncharacterized protein</fullName>
    </submittedName>
</protein>
<feature type="compositionally biased region" description="Basic residues" evidence="1">
    <location>
        <begin position="649"/>
        <end position="665"/>
    </location>
</feature>
<name>A0A7S4QJC6_9STRA</name>
<feature type="compositionally biased region" description="Acidic residues" evidence="1">
    <location>
        <begin position="1105"/>
        <end position="1114"/>
    </location>
</feature>
<dbReference type="InterPro" id="IPR043136">
    <property type="entry name" value="B30.2/SPRY_sf"/>
</dbReference>
<evidence type="ECO:0000313" key="2">
    <source>
        <dbReference type="EMBL" id="CAE4583477.1"/>
    </source>
</evidence>
<feature type="compositionally biased region" description="Polar residues" evidence="1">
    <location>
        <begin position="711"/>
        <end position="724"/>
    </location>
</feature>
<feature type="region of interest" description="Disordered" evidence="1">
    <location>
        <begin position="127"/>
        <end position="284"/>
    </location>
</feature>
<feature type="compositionally biased region" description="Basic and acidic residues" evidence="1">
    <location>
        <begin position="666"/>
        <end position="678"/>
    </location>
</feature>
<feature type="region of interest" description="Disordered" evidence="1">
    <location>
        <begin position="1"/>
        <end position="47"/>
    </location>
</feature>
<reference evidence="2" key="1">
    <citation type="submission" date="2021-01" db="EMBL/GenBank/DDBJ databases">
        <authorList>
            <person name="Corre E."/>
            <person name="Pelletier E."/>
            <person name="Niang G."/>
            <person name="Scheremetjew M."/>
            <person name="Finn R."/>
            <person name="Kale V."/>
            <person name="Holt S."/>
            <person name="Cochrane G."/>
            <person name="Meng A."/>
            <person name="Brown T."/>
            <person name="Cohen L."/>
        </authorList>
    </citation>
    <scope>NUCLEOTIDE SEQUENCE</scope>
    <source>
        <strain evidence="2">GSO104</strain>
    </source>
</reference>
<feature type="compositionally biased region" description="Basic and acidic residues" evidence="1">
    <location>
        <begin position="171"/>
        <end position="185"/>
    </location>
</feature>
<proteinExistence type="predicted"/>
<feature type="compositionally biased region" description="Polar residues" evidence="1">
    <location>
        <begin position="186"/>
        <end position="216"/>
    </location>
</feature>
<dbReference type="EMBL" id="HBNS01003381">
    <property type="protein sequence ID" value="CAE4583477.1"/>
    <property type="molecule type" value="Transcribed_RNA"/>
</dbReference>
<organism evidence="2">
    <name type="scientific">Ditylum brightwellii</name>
    <dbReference type="NCBI Taxonomy" id="49249"/>
    <lineage>
        <taxon>Eukaryota</taxon>
        <taxon>Sar</taxon>
        <taxon>Stramenopiles</taxon>
        <taxon>Ochrophyta</taxon>
        <taxon>Bacillariophyta</taxon>
        <taxon>Mediophyceae</taxon>
        <taxon>Lithodesmiophycidae</taxon>
        <taxon>Lithodesmiales</taxon>
        <taxon>Lithodesmiaceae</taxon>
        <taxon>Ditylum</taxon>
    </lineage>
</organism>
<feature type="region of interest" description="Disordered" evidence="1">
    <location>
        <begin position="648"/>
        <end position="678"/>
    </location>
</feature>
<dbReference type="Gene3D" id="2.60.120.920">
    <property type="match status" value="1"/>
</dbReference>
<gene>
    <name evidence="2" type="ORF">DBRI00130_LOCUS2747</name>
</gene>
<feature type="compositionally biased region" description="Acidic residues" evidence="1">
    <location>
        <begin position="269"/>
        <end position="281"/>
    </location>
</feature>
<feature type="compositionally biased region" description="Polar residues" evidence="1">
    <location>
        <begin position="8"/>
        <end position="46"/>
    </location>
</feature>